<dbReference type="Pfam" id="PF04289">
    <property type="entry name" value="DUF447_N"/>
    <property type="match status" value="1"/>
</dbReference>
<dbReference type="InterPro" id="IPR049288">
    <property type="entry name" value="DUF447_C"/>
</dbReference>
<feature type="domain" description="DUF447" evidence="1">
    <location>
        <begin position="4"/>
        <end position="120"/>
    </location>
</feature>
<dbReference type="SUPFAM" id="SSF50475">
    <property type="entry name" value="FMN-binding split barrel"/>
    <property type="match status" value="1"/>
</dbReference>
<evidence type="ECO:0000259" key="1">
    <source>
        <dbReference type="Pfam" id="PF04289"/>
    </source>
</evidence>
<dbReference type="EMBL" id="CP155447">
    <property type="protein sequence ID" value="XBH04267.1"/>
    <property type="molecule type" value="Genomic_DNA"/>
</dbReference>
<feature type="domain" description="DUF447" evidence="2">
    <location>
        <begin position="127"/>
        <end position="178"/>
    </location>
</feature>
<evidence type="ECO:0000259" key="2">
    <source>
        <dbReference type="Pfam" id="PF20766"/>
    </source>
</evidence>
<dbReference type="RefSeq" id="WP_406697020.1">
    <property type="nucleotide sequence ID" value="NZ_CP155447.1"/>
</dbReference>
<gene>
    <name evidence="3" type="ORF">V5E97_39140</name>
</gene>
<reference evidence="3" key="1">
    <citation type="submission" date="2024-05" db="EMBL/GenBank/DDBJ databases">
        <title>Planctomycetes of the genus Singulisphaera possess chitinolytic capabilities.</title>
        <authorList>
            <person name="Ivanova A."/>
        </authorList>
    </citation>
    <scope>NUCLEOTIDE SEQUENCE</scope>
    <source>
        <strain evidence="3">Ch08T</strain>
    </source>
</reference>
<protein>
    <submittedName>
        <fullName evidence="3">DUF447 domain-containing protein</fullName>
    </submittedName>
</protein>
<dbReference type="Pfam" id="PF20766">
    <property type="entry name" value="DUF447_C"/>
    <property type="match status" value="1"/>
</dbReference>
<dbReference type="InterPro" id="IPR007386">
    <property type="entry name" value="DUF447_N"/>
</dbReference>
<name>A0AAU7CFJ9_9BACT</name>
<accession>A0AAU7CFJ9</accession>
<organism evidence="3">
    <name type="scientific">Singulisphaera sp. Ch08</name>
    <dbReference type="NCBI Taxonomy" id="3120278"/>
    <lineage>
        <taxon>Bacteria</taxon>
        <taxon>Pseudomonadati</taxon>
        <taxon>Planctomycetota</taxon>
        <taxon>Planctomycetia</taxon>
        <taxon>Isosphaerales</taxon>
        <taxon>Isosphaeraceae</taxon>
        <taxon>Singulisphaera</taxon>
    </lineage>
</organism>
<dbReference type="Gene3D" id="1.20.58.290">
    <property type="entry name" value="Hypothetical membrane protein ta0354_69_121"/>
    <property type="match status" value="1"/>
</dbReference>
<dbReference type="AlphaFoldDB" id="A0AAU7CFJ9"/>
<proteinExistence type="predicted"/>
<dbReference type="Gene3D" id="2.30.110.10">
    <property type="entry name" value="Electron Transport, Fmn-binding Protein, Chain A"/>
    <property type="match status" value="1"/>
</dbReference>
<evidence type="ECO:0000313" key="3">
    <source>
        <dbReference type="EMBL" id="XBH04267.1"/>
    </source>
</evidence>
<dbReference type="InterPro" id="IPR012349">
    <property type="entry name" value="Split_barrel_FMN-bd"/>
</dbReference>
<sequence>MILEGIVTTLDQEGNLNVAPMGPKVDAEMRRFVLRPFQTSTTYRNLKIRHEGVLHVTDDVLLIAKAAIGRPVDPPTRPAEFVSGRILTDACRYFEFRVAELDDREQRTTITVDVIAQGRHRDFFGLNRGKHAVVEAAILATRTSILPLDEILADFRKLAILVEKTGGADECEAFELLRDYVSDVARRRILDSDDRQP</sequence>